<dbReference type="Proteomes" id="UP001501442">
    <property type="component" value="Unassembled WGS sequence"/>
</dbReference>
<sequence>MGTAPAWRTAEASDFEVTVTTSFFVEWSRYEPAEREPSRWASFVAVCDGSGCETDAWADAARREPPIRVTAAAISPARRGAVNLTRASLRGGGHAPVACPRDGVAMALGSRAEGARPGGVEIRLPGLRQILTNLVKSRKVKR</sequence>
<comment type="caution">
    <text evidence="1">The sequence shown here is derived from an EMBL/GenBank/DDBJ whole genome shotgun (WGS) entry which is preliminary data.</text>
</comment>
<evidence type="ECO:0000313" key="2">
    <source>
        <dbReference type="Proteomes" id="UP001501442"/>
    </source>
</evidence>
<name>A0ABP8UC00_9ACTN</name>
<keyword evidence="2" id="KW-1185">Reference proteome</keyword>
<organism evidence="1 2">
    <name type="scientific">Actinoallomurus vinaceus</name>
    <dbReference type="NCBI Taxonomy" id="1080074"/>
    <lineage>
        <taxon>Bacteria</taxon>
        <taxon>Bacillati</taxon>
        <taxon>Actinomycetota</taxon>
        <taxon>Actinomycetes</taxon>
        <taxon>Streptosporangiales</taxon>
        <taxon>Thermomonosporaceae</taxon>
        <taxon>Actinoallomurus</taxon>
    </lineage>
</organism>
<protein>
    <submittedName>
        <fullName evidence="1">Uncharacterized protein</fullName>
    </submittedName>
</protein>
<proteinExistence type="predicted"/>
<reference evidence="2" key="1">
    <citation type="journal article" date="2019" name="Int. J. Syst. Evol. Microbiol.">
        <title>The Global Catalogue of Microorganisms (GCM) 10K type strain sequencing project: providing services to taxonomists for standard genome sequencing and annotation.</title>
        <authorList>
            <consortium name="The Broad Institute Genomics Platform"/>
            <consortium name="The Broad Institute Genome Sequencing Center for Infectious Disease"/>
            <person name="Wu L."/>
            <person name="Ma J."/>
        </authorList>
    </citation>
    <scope>NUCLEOTIDE SEQUENCE [LARGE SCALE GENOMIC DNA]</scope>
    <source>
        <strain evidence="2">JCM 17939</strain>
    </source>
</reference>
<evidence type="ECO:0000313" key="1">
    <source>
        <dbReference type="EMBL" id="GAA4626496.1"/>
    </source>
</evidence>
<dbReference type="EMBL" id="BAABHK010000004">
    <property type="protein sequence ID" value="GAA4626496.1"/>
    <property type="molecule type" value="Genomic_DNA"/>
</dbReference>
<gene>
    <name evidence="1" type="ORF">GCM10023196_034980</name>
</gene>
<accession>A0ABP8UC00</accession>